<evidence type="ECO:0000313" key="6">
    <source>
        <dbReference type="Proteomes" id="UP000256862"/>
    </source>
</evidence>
<dbReference type="Proteomes" id="UP000256862">
    <property type="component" value="Plasmid CO2235_mp"/>
</dbReference>
<name>A0A375GKM3_9BURK</name>
<geneLocation type="plasmid" evidence="6">
    <name>co2235_mp</name>
</geneLocation>
<dbReference type="NCBIfam" id="TIGR03177">
    <property type="entry name" value="pilus_cpaB"/>
    <property type="match status" value="1"/>
</dbReference>
<evidence type="ECO:0000256" key="1">
    <source>
        <dbReference type="SAM" id="MobiDB-lite"/>
    </source>
</evidence>
<dbReference type="AlphaFoldDB" id="A0A375GKM3"/>
<evidence type="ECO:0000259" key="2">
    <source>
        <dbReference type="SMART" id="SM00858"/>
    </source>
</evidence>
<dbReference type="SMART" id="SM00858">
    <property type="entry name" value="SAF"/>
    <property type="match status" value="1"/>
</dbReference>
<dbReference type="EMBL" id="OGUS01000105">
    <property type="protein sequence ID" value="SPC10567.1"/>
    <property type="molecule type" value="Genomic_DNA"/>
</dbReference>
<dbReference type="InterPro" id="IPR031571">
    <property type="entry name" value="RcpC_dom"/>
</dbReference>
<reference evidence="6" key="1">
    <citation type="submission" date="2018-01" db="EMBL/GenBank/DDBJ databases">
        <authorList>
            <person name="Gaut B.S."/>
            <person name="Morton B.R."/>
            <person name="Clegg M.T."/>
            <person name="Duvall M.R."/>
        </authorList>
    </citation>
    <scope>NUCLEOTIDE SEQUENCE [LARGE SCALE GENOMIC DNA]</scope>
</reference>
<reference evidence="4 6" key="2">
    <citation type="submission" date="2018-01" db="EMBL/GenBank/DDBJ databases">
        <authorList>
            <person name="Clerissi C."/>
        </authorList>
    </citation>
    <scope>NUCLEOTIDE SEQUENCE</scope>
    <source>
        <strain evidence="4">Cupriavidus oxalaticus LMG 2235</strain>
        <plasmid evidence="6">co2235_mp</plasmid>
    </source>
</reference>
<dbReference type="RefSeq" id="WP_063241065.1">
    <property type="nucleotide sequence ID" value="NZ_CP069809.1"/>
</dbReference>
<reference evidence="3 7" key="3">
    <citation type="submission" date="2021-02" db="EMBL/GenBank/DDBJ databases">
        <title>Complete Genome Sequence of Cupriavidus oxalaticus Strain Ox1, a Soil Oxalate-Degrading Species.</title>
        <authorList>
            <person name="Palmieri F."/>
            <person name="Udriet P."/>
            <person name="Deuasquier M."/>
            <person name="Beaudoing E."/>
            <person name="Johnson S.L."/>
            <person name="Davenport K.W."/>
            <person name="Chain P.S."/>
            <person name="Bindschedler S."/>
            <person name="Junier P."/>
        </authorList>
    </citation>
    <scope>NUCLEOTIDE SEQUENCE [LARGE SCALE GENOMIC DNA]</scope>
    <source>
        <strain evidence="3 7">Ox1</strain>
    </source>
</reference>
<dbReference type="GeneID" id="303488032"/>
<evidence type="ECO:0000313" key="3">
    <source>
        <dbReference type="EMBL" id="QRQ91524.1"/>
    </source>
</evidence>
<dbReference type="EMBL" id="OGUS01000137">
    <property type="protein sequence ID" value="SPC19614.1"/>
    <property type="molecule type" value="Genomic_DNA"/>
</dbReference>
<feature type="compositionally biased region" description="Basic and acidic residues" evidence="1">
    <location>
        <begin position="305"/>
        <end position="316"/>
    </location>
</feature>
<dbReference type="InterPro" id="IPR017592">
    <property type="entry name" value="Pilus_assmbl_Flp-typ_CpaB"/>
</dbReference>
<dbReference type="Pfam" id="PF08666">
    <property type="entry name" value="SAF"/>
    <property type="match status" value="1"/>
</dbReference>
<organism evidence="4 6">
    <name type="scientific">Cupriavidus oxalaticus</name>
    <dbReference type="NCBI Taxonomy" id="96344"/>
    <lineage>
        <taxon>Bacteria</taxon>
        <taxon>Pseudomonadati</taxon>
        <taxon>Pseudomonadota</taxon>
        <taxon>Betaproteobacteria</taxon>
        <taxon>Burkholderiales</taxon>
        <taxon>Burkholderiaceae</taxon>
        <taxon>Cupriavidus</taxon>
    </lineage>
</organism>
<protein>
    <submittedName>
        <fullName evidence="4">Flp pilus assembly protein CpaB</fullName>
    </submittedName>
</protein>
<accession>A0A375GKM3</accession>
<sequence>MTSKQIRLVAVVLLGLALLLAVLAWQVGRQPVPSETASKGAAPMHPVVVTTRAVEAGKPIGADALKVEMLPIDPAGAYTDVARVSGQVLLVPLGANVPVLETQLLAGLATQVPEGERAVAVQVDEVIGVGNQVQPGDYVDVFLVLRRDQQEIPESHARMLLSRLRVLSYGAAAVHQPQPARPEQMMARQEGARTAVLSVPLEQVSRLAMAQQSGRLLLALRNPHDQAMPSEGMFVEPPPALAVRAGVPADAPRTAPDRAVAGVALSGMAATGAAGGKAARTPPALPSAAPVARPLQVSAPPAARQAREVREVRESAGVEVIRAGKREIE</sequence>
<evidence type="ECO:0000313" key="4">
    <source>
        <dbReference type="EMBL" id="SPC10567.1"/>
    </source>
</evidence>
<proteinExistence type="predicted"/>
<dbReference type="InterPro" id="IPR013974">
    <property type="entry name" value="SAF"/>
</dbReference>
<gene>
    <name evidence="4" type="primary">cpaB</name>
    <name evidence="5" type="ORF">CO2235_MP20017</name>
    <name evidence="4" type="ORF">CO2235_U960006</name>
    <name evidence="3" type="ORF">JTE92_00810</name>
</gene>
<evidence type="ECO:0000313" key="5">
    <source>
        <dbReference type="EMBL" id="SPC19614.1"/>
    </source>
</evidence>
<feature type="region of interest" description="Disordered" evidence="1">
    <location>
        <begin position="273"/>
        <end position="316"/>
    </location>
</feature>
<feature type="domain" description="SAF" evidence="2">
    <location>
        <begin position="45"/>
        <end position="105"/>
    </location>
</feature>
<evidence type="ECO:0000313" key="7">
    <source>
        <dbReference type="Proteomes" id="UP000623307"/>
    </source>
</evidence>
<dbReference type="CDD" id="cd11614">
    <property type="entry name" value="SAF_CpaB_FlgA_like"/>
    <property type="match status" value="1"/>
</dbReference>
<dbReference type="Pfam" id="PF16976">
    <property type="entry name" value="RcpC"/>
    <property type="match status" value="1"/>
</dbReference>
<dbReference type="Proteomes" id="UP000623307">
    <property type="component" value="Chromosome 1"/>
</dbReference>
<keyword evidence="7" id="KW-1185">Reference proteome</keyword>
<dbReference type="OrthoDB" id="8776995at2"/>
<dbReference type="EMBL" id="CP069811">
    <property type="protein sequence ID" value="QRQ91524.1"/>
    <property type="molecule type" value="Genomic_DNA"/>
</dbReference>